<feature type="transmembrane region" description="Helical" evidence="1">
    <location>
        <begin position="355"/>
        <end position="375"/>
    </location>
</feature>
<evidence type="ECO:0000313" key="3">
    <source>
        <dbReference type="Proteomes" id="UP000051184"/>
    </source>
</evidence>
<dbReference type="EMBL" id="CYUE01000020">
    <property type="protein sequence ID" value="CUK25988.1"/>
    <property type="molecule type" value="Genomic_DNA"/>
</dbReference>
<feature type="transmembrane region" description="Helical" evidence="1">
    <location>
        <begin position="47"/>
        <end position="70"/>
    </location>
</feature>
<feature type="transmembrane region" description="Helical" evidence="1">
    <location>
        <begin position="295"/>
        <end position="316"/>
    </location>
</feature>
<feature type="transmembrane region" description="Helical" evidence="1">
    <location>
        <begin position="209"/>
        <end position="227"/>
    </location>
</feature>
<dbReference type="OrthoDB" id="9770040at2"/>
<dbReference type="Proteomes" id="UP000051184">
    <property type="component" value="Unassembled WGS sequence"/>
</dbReference>
<dbReference type="STRING" id="1715691.TA5113_02232"/>
<keyword evidence="1" id="KW-1133">Transmembrane helix</keyword>
<feature type="transmembrane region" description="Helical" evidence="1">
    <location>
        <begin position="82"/>
        <end position="101"/>
    </location>
</feature>
<dbReference type="AlphaFoldDB" id="A0A0P1IR72"/>
<feature type="transmembrane region" description="Helical" evidence="1">
    <location>
        <begin position="328"/>
        <end position="349"/>
    </location>
</feature>
<evidence type="ECO:0000313" key="2">
    <source>
        <dbReference type="EMBL" id="CUK25988.1"/>
    </source>
</evidence>
<keyword evidence="1" id="KW-0472">Membrane</keyword>
<dbReference type="Pfam" id="PF05940">
    <property type="entry name" value="NnrS"/>
    <property type="match status" value="1"/>
</dbReference>
<protein>
    <submittedName>
        <fullName evidence="2">NnrS protein</fullName>
    </submittedName>
</protein>
<dbReference type="RefSeq" id="WP_058314943.1">
    <property type="nucleotide sequence ID" value="NZ_CYTO01000020.1"/>
</dbReference>
<sequence>MFKTLMSDGYRPMILCAMAWSAICMALWAMIVTGVVARPHPWLGIDWFVHEMVFGFGGAALASFMLVAIPNWAGHPIATGRGLVGLIFVWIAGRLAVFFAAELPASLVLLIDLGFLGFIAVRSAQLLIRGKAPHNLPLAVVAGLCAIANASFHLGASNYGAAVHHPAARFGIALVVLMIALVGGRVLALFTRNWLNAKHHPRLTPFFDVLDAATLTVTAPALLLWAMHPENPISAIGLGIAGLFNAARWIRWQRIMLWKEPLLISLQGAYLFVPIGLGLLAMSIIRPDFPTSAAIYAWLAGAMGLMPIAVLARIALTQAIHPIKGDSKDALGFAGIFVSAVLLTATSFAPTNVSLFSAAAIIWTVGYGTLLWRYVPVLARPLP</sequence>
<reference evidence="3" key="1">
    <citation type="submission" date="2015-09" db="EMBL/GenBank/DDBJ databases">
        <authorList>
            <person name="Rodrigo-Torres Lidia"/>
            <person name="Arahal R.David."/>
        </authorList>
    </citation>
    <scope>NUCLEOTIDE SEQUENCE [LARGE SCALE GENOMIC DNA]</scope>
    <source>
        <strain evidence="3">CECT 5114</strain>
    </source>
</reference>
<evidence type="ECO:0000256" key="1">
    <source>
        <dbReference type="SAM" id="Phobius"/>
    </source>
</evidence>
<keyword evidence="1" id="KW-0812">Transmembrane</keyword>
<name>A0A0P1IR72_9RHOB</name>
<feature type="transmembrane region" description="Helical" evidence="1">
    <location>
        <begin position="167"/>
        <end position="188"/>
    </location>
</feature>
<gene>
    <name evidence="2" type="ORF">TA5114_01794</name>
</gene>
<keyword evidence="3" id="KW-1185">Reference proteome</keyword>
<feature type="transmembrane region" description="Helical" evidence="1">
    <location>
        <begin position="233"/>
        <end position="250"/>
    </location>
</feature>
<organism evidence="2 3">
    <name type="scientific">Cognatishimia activa</name>
    <dbReference type="NCBI Taxonomy" id="1715691"/>
    <lineage>
        <taxon>Bacteria</taxon>
        <taxon>Pseudomonadati</taxon>
        <taxon>Pseudomonadota</taxon>
        <taxon>Alphaproteobacteria</taxon>
        <taxon>Rhodobacterales</taxon>
        <taxon>Paracoccaceae</taxon>
        <taxon>Cognatishimia</taxon>
    </lineage>
</organism>
<feature type="transmembrane region" description="Helical" evidence="1">
    <location>
        <begin position="136"/>
        <end position="155"/>
    </location>
</feature>
<accession>A0A0P1IR72</accession>
<proteinExistence type="predicted"/>
<dbReference type="InterPro" id="IPR010266">
    <property type="entry name" value="NnrS"/>
</dbReference>
<feature type="transmembrane region" description="Helical" evidence="1">
    <location>
        <begin position="262"/>
        <end position="283"/>
    </location>
</feature>
<feature type="transmembrane region" description="Helical" evidence="1">
    <location>
        <begin position="107"/>
        <end position="124"/>
    </location>
</feature>